<proteinExistence type="predicted"/>
<dbReference type="InterPro" id="IPR001680">
    <property type="entry name" value="WD40_rpt"/>
</dbReference>
<dbReference type="PROSITE" id="PS50294">
    <property type="entry name" value="WD_REPEATS_REGION"/>
    <property type="match status" value="2"/>
</dbReference>
<feature type="compositionally biased region" description="Basic and acidic residues" evidence="5">
    <location>
        <begin position="52"/>
        <end position="62"/>
    </location>
</feature>
<evidence type="ECO:0000313" key="7">
    <source>
        <dbReference type="Proteomes" id="UP000886523"/>
    </source>
</evidence>
<evidence type="ECO:0000256" key="4">
    <source>
        <dbReference type="PROSITE-ProRule" id="PRU00221"/>
    </source>
</evidence>
<keyword evidence="1" id="KW-0690">Ribosome biogenesis</keyword>
<feature type="region of interest" description="Disordered" evidence="5">
    <location>
        <begin position="486"/>
        <end position="531"/>
    </location>
</feature>
<protein>
    <recommendedName>
        <fullName evidence="8">WD40 repeat-like protein</fullName>
    </recommendedName>
</protein>
<feature type="compositionally biased region" description="Basic and acidic residues" evidence="5">
    <location>
        <begin position="86"/>
        <end position="98"/>
    </location>
</feature>
<dbReference type="PROSITE" id="PS50082">
    <property type="entry name" value="WD_REPEATS_2"/>
    <property type="match status" value="2"/>
</dbReference>
<keyword evidence="7" id="KW-1185">Reference proteome</keyword>
<dbReference type="InterPro" id="IPR020472">
    <property type="entry name" value="WD40_PAC1"/>
</dbReference>
<feature type="region of interest" description="Disordered" evidence="5">
    <location>
        <begin position="1"/>
        <end position="108"/>
    </location>
</feature>
<evidence type="ECO:0000256" key="2">
    <source>
        <dbReference type="ARBA" id="ARBA00022574"/>
    </source>
</evidence>
<organism evidence="6 7">
    <name type="scientific">Hydnum rufescens UP504</name>
    <dbReference type="NCBI Taxonomy" id="1448309"/>
    <lineage>
        <taxon>Eukaryota</taxon>
        <taxon>Fungi</taxon>
        <taxon>Dikarya</taxon>
        <taxon>Basidiomycota</taxon>
        <taxon>Agaricomycotina</taxon>
        <taxon>Agaricomycetes</taxon>
        <taxon>Cantharellales</taxon>
        <taxon>Hydnaceae</taxon>
        <taxon>Hydnum</taxon>
    </lineage>
</organism>
<dbReference type="AlphaFoldDB" id="A0A9P6AUT4"/>
<dbReference type="OrthoDB" id="308449at2759"/>
<dbReference type="InterPro" id="IPR019775">
    <property type="entry name" value="WD40_repeat_CS"/>
</dbReference>
<dbReference type="Proteomes" id="UP000886523">
    <property type="component" value="Unassembled WGS sequence"/>
</dbReference>
<dbReference type="PANTHER" id="PTHR44675">
    <property type="entry name" value="PAK1 INTERACTING PROTEIN 1"/>
    <property type="match status" value="1"/>
</dbReference>
<dbReference type="PRINTS" id="PR00320">
    <property type="entry name" value="GPROTEINBRPT"/>
</dbReference>
<dbReference type="SUPFAM" id="SSF50978">
    <property type="entry name" value="WD40 repeat-like"/>
    <property type="match status" value="1"/>
</dbReference>
<keyword evidence="2 4" id="KW-0853">WD repeat</keyword>
<feature type="region of interest" description="Disordered" evidence="5">
    <location>
        <begin position="359"/>
        <end position="384"/>
    </location>
</feature>
<comment type="caution">
    <text evidence="6">The sequence shown here is derived from an EMBL/GenBank/DDBJ whole genome shotgun (WGS) entry which is preliminary data.</text>
</comment>
<evidence type="ECO:0000256" key="5">
    <source>
        <dbReference type="SAM" id="MobiDB-lite"/>
    </source>
</evidence>
<sequence length="531" mass="57933">MNRGKRPVHSIRHGGRGRGGRGEWGSSDRSGECGNGQGHTGAHPNASKAKRPRFEDEPELGRKSKGVSFAPQQLKKLPRRPPVAVDQRKTPSRADTEAPVKLSDSHASPPRSFTIVVGSYEKLLYGIDGSFPSTSKYTLGETIQPTLTPIFIFPAHVSCVKAVAASPEGGKWLATGSTDETVKVWDLRRRKEIGGLMHHEGSITHLSFPSRSHLMTASEDGTLCLFHARDWVLLRTFKGHKGRVNSVAVHPSGKLALSVGKDRTIRMWDLMRGKASASTKLGEEAEQVRWSPGGQHFSVQTQATIDLYRTDMTLIQTISHSSRIHDFAFCLRPHASSPDDELLLVAAEDKKISVYMCQPSVDASPKPSNDESNPSDTDILPDAERDNKSGYCIVAELVGHENRVKAIDTLRISVPSSSNEIESTTTILASASSDGKIHVYDLAQLSTDILSRLKGERSVQQLAPIALYDTKGSRLTCLTLADGEVSRPNVSVGDKRKAPMDEAESEEDDEGDRTSDESDDDETKLDSDPQA</sequence>
<dbReference type="PROSITE" id="PS00678">
    <property type="entry name" value="WD_REPEATS_1"/>
    <property type="match status" value="2"/>
</dbReference>
<evidence type="ECO:0000256" key="3">
    <source>
        <dbReference type="ARBA" id="ARBA00022737"/>
    </source>
</evidence>
<dbReference type="SMART" id="SM00320">
    <property type="entry name" value="WD40"/>
    <property type="match status" value="5"/>
</dbReference>
<dbReference type="Gene3D" id="2.130.10.10">
    <property type="entry name" value="YVTN repeat-like/Quinoprotein amine dehydrogenase"/>
    <property type="match status" value="2"/>
</dbReference>
<dbReference type="EMBL" id="MU129003">
    <property type="protein sequence ID" value="KAF9511246.1"/>
    <property type="molecule type" value="Genomic_DNA"/>
</dbReference>
<accession>A0A9P6AUT4</accession>
<evidence type="ECO:0008006" key="8">
    <source>
        <dbReference type="Google" id="ProtNLM"/>
    </source>
</evidence>
<dbReference type="Pfam" id="PF00400">
    <property type="entry name" value="WD40"/>
    <property type="match status" value="4"/>
</dbReference>
<reference evidence="6" key="1">
    <citation type="journal article" date="2020" name="Nat. Commun.">
        <title>Large-scale genome sequencing of mycorrhizal fungi provides insights into the early evolution of symbiotic traits.</title>
        <authorList>
            <person name="Miyauchi S."/>
            <person name="Kiss E."/>
            <person name="Kuo A."/>
            <person name="Drula E."/>
            <person name="Kohler A."/>
            <person name="Sanchez-Garcia M."/>
            <person name="Morin E."/>
            <person name="Andreopoulos B."/>
            <person name="Barry K.W."/>
            <person name="Bonito G."/>
            <person name="Buee M."/>
            <person name="Carver A."/>
            <person name="Chen C."/>
            <person name="Cichocki N."/>
            <person name="Clum A."/>
            <person name="Culley D."/>
            <person name="Crous P.W."/>
            <person name="Fauchery L."/>
            <person name="Girlanda M."/>
            <person name="Hayes R.D."/>
            <person name="Keri Z."/>
            <person name="LaButti K."/>
            <person name="Lipzen A."/>
            <person name="Lombard V."/>
            <person name="Magnuson J."/>
            <person name="Maillard F."/>
            <person name="Murat C."/>
            <person name="Nolan M."/>
            <person name="Ohm R.A."/>
            <person name="Pangilinan J."/>
            <person name="Pereira M.F."/>
            <person name="Perotto S."/>
            <person name="Peter M."/>
            <person name="Pfister S."/>
            <person name="Riley R."/>
            <person name="Sitrit Y."/>
            <person name="Stielow J.B."/>
            <person name="Szollosi G."/>
            <person name="Zifcakova L."/>
            <person name="Stursova M."/>
            <person name="Spatafora J.W."/>
            <person name="Tedersoo L."/>
            <person name="Vaario L.M."/>
            <person name="Yamada A."/>
            <person name="Yan M."/>
            <person name="Wang P."/>
            <person name="Xu J."/>
            <person name="Bruns T."/>
            <person name="Baldrian P."/>
            <person name="Vilgalys R."/>
            <person name="Dunand C."/>
            <person name="Henrissat B."/>
            <person name="Grigoriev I.V."/>
            <person name="Hibbett D."/>
            <person name="Nagy L.G."/>
            <person name="Martin F.M."/>
        </authorList>
    </citation>
    <scope>NUCLEOTIDE SEQUENCE</scope>
    <source>
        <strain evidence="6">UP504</strain>
    </source>
</reference>
<dbReference type="GO" id="GO:0042254">
    <property type="term" value="P:ribosome biogenesis"/>
    <property type="evidence" value="ECO:0007669"/>
    <property type="project" value="UniProtKB-KW"/>
</dbReference>
<feature type="compositionally biased region" description="Polar residues" evidence="5">
    <location>
        <begin position="366"/>
        <end position="376"/>
    </location>
</feature>
<feature type="repeat" description="WD" evidence="4">
    <location>
        <begin position="237"/>
        <end position="278"/>
    </location>
</feature>
<feature type="compositionally biased region" description="Acidic residues" evidence="5">
    <location>
        <begin position="501"/>
        <end position="523"/>
    </location>
</feature>
<evidence type="ECO:0000313" key="6">
    <source>
        <dbReference type="EMBL" id="KAF9511246.1"/>
    </source>
</evidence>
<evidence type="ECO:0000256" key="1">
    <source>
        <dbReference type="ARBA" id="ARBA00022517"/>
    </source>
</evidence>
<dbReference type="PANTHER" id="PTHR44675:SF1">
    <property type="entry name" value="P21-ACTIVATED PROTEIN KINASE-INTERACTING PROTEIN 1"/>
    <property type="match status" value="1"/>
</dbReference>
<feature type="compositionally biased region" description="Basic residues" evidence="5">
    <location>
        <begin position="1"/>
        <end position="19"/>
    </location>
</feature>
<feature type="repeat" description="WD" evidence="4">
    <location>
        <begin position="153"/>
        <end position="195"/>
    </location>
</feature>
<name>A0A9P6AUT4_9AGAM</name>
<dbReference type="InterPro" id="IPR051959">
    <property type="entry name" value="PAK1-Kinase_Regulator"/>
</dbReference>
<dbReference type="InterPro" id="IPR036322">
    <property type="entry name" value="WD40_repeat_dom_sf"/>
</dbReference>
<gene>
    <name evidence="6" type="ORF">BS47DRAFT_1190591</name>
</gene>
<dbReference type="InterPro" id="IPR015943">
    <property type="entry name" value="WD40/YVTN_repeat-like_dom_sf"/>
</dbReference>
<keyword evidence="3" id="KW-0677">Repeat</keyword>